<reference evidence="5" key="2">
    <citation type="submission" date="2020-11" db="EMBL/GenBank/DDBJ databases">
        <authorList>
            <person name="Cecchin M."/>
            <person name="Marcolungo L."/>
            <person name="Rossato M."/>
            <person name="Girolomoni L."/>
            <person name="Cosentino E."/>
            <person name="Cuine S."/>
            <person name="Li-Beisson Y."/>
            <person name="Delledonne M."/>
            <person name="Ballottari M."/>
        </authorList>
    </citation>
    <scope>NUCLEOTIDE SEQUENCE</scope>
    <source>
        <strain evidence="5">211/11P</strain>
        <tissue evidence="5">Whole cell</tissue>
    </source>
</reference>
<dbReference type="GO" id="GO:0003729">
    <property type="term" value="F:mRNA binding"/>
    <property type="evidence" value="ECO:0007669"/>
    <property type="project" value="InterPro"/>
</dbReference>
<gene>
    <name evidence="5" type="ORF">D9Q98_002379</name>
</gene>
<dbReference type="InterPro" id="IPR000504">
    <property type="entry name" value="RRM_dom"/>
</dbReference>
<accession>A0A9D4TWJ0</accession>
<feature type="compositionally biased region" description="Basic and acidic residues" evidence="3">
    <location>
        <begin position="327"/>
        <end position="358"/>
    </location>
</feature>
<dbReference type="AlphaFoldDB" id="A0A9D4TWJ0"/>
<dbReference type="Pfam" id="PF00076">
    <property type="entry name" value="RRM_1"/>
    <property type="match status" value="1"/>
</dbReference>
<dbReference type="Proteomes" id="UP001055712">
    <property type="component" value="Unassembled WGS sequence"/>
</dbReference>
<name>A0A9D4TWJ0_CHLVU</name>
<dbReference type="InterPro" id="IPR035979">
    <property type="entry name" value="RBD_domain_sf"/>
</dbReference>
<keyword evidence="6" id="KW-1185">Reference proteome</keyword>
<dbReference type="PANTHER" id="PTHR47640">
    <property type="entry name" value="TRNA SELENOCYSTEINE 1-ASSOCIATED PROTEIN 1-RELATED-RELATED"/>
    <property type="match status" value="1"/>
</dbReference>
<evidence type="ECO:0000259" key="4">
    <source>
        <dbReference type="PROSITE" id="PS50102"/>
    </source>
</evidence>
<dbReference type="InterPro" id="IPR034215">
    <property type="entry name" value="RBM42_RRM"/>
</dbReference>
<dbReference type="InterPro" id="IPR012677">
    <property type="entry name" value="Nucleotide-bd_a/b_plait_sf"/>
</dbReference>
<keyword evidence="1 2" id="KW-0694">RNA-binding</keyword>
<evidence type="ECO:0000313" key="5">
    <source>
        <dbReference type="EMBL" id="KAI3436326.1"/>
    </source>
</evidence>
<sequence>MADSLDDEFLKFQQELLGVEMAAKSSEGEKQAEGALPPPERPPPALNLPPPPQQQQQQPPPLAPPPLAPPPRAPSTLAPAPGGSSAQQPPPVQLPPPPTHRANGGPLPPPLAPPPAMQHPSQQGRPHLPPPPMAPPPGGPPRHANVVAAAPTIAAPPQPNPLQLHEPAGPAGMPLHGGMGGGGPYGHPMGMPPPPGGPPFFGGVPTAPAPTIANTRVASQPGKKIGVVRQAAGQRWVDTTLSEWPENDFRIFVGNLGNEVSDAVLTAAFQKFPTFQKAKVVRYAHNGKSKGYGFASFGDMIEGTKVLREMDGKYIGNRPVQLRKGNVDERTVTDKKGRARTREVTIKEPRPQKPRLDGDQGMFGGGRGRGRGNHPPRW</sequence>
<dbReference type="InterPro" id="IPR050825">
    <property type="entry name" value="RBM42_RBP45_47-like"/>
</dbReference>
<evidence type="ECO:0000256" key="1">
    <source>
        <dbReference type="ARBA" id="ARBA00022884"/>
    </source>
</evidence>
<dbReference type="SMART" id="SM00360">
    <property type="entry name" value="RRM"/>
    <property type="match status" value="1"/>
</dbReference>
<dbReference type="EMBL" id="SIDB01000002">
    <property type="protein sequence ID" value="KAI3436326.1"/>
    <property type="molecule type" value="Genomic_DNA"/>
</dbReference>
<evidence type="ECO:0000313" key="6">
    <source>
        <dbReference type="Proteomes" id="UP001055712"/>
    </source>
</evidence>
<organism evidence="5 6">
    <name type="scientific">Chlorella vulgaris</name>
    <name type="common">Green alga</name>
    <dbReference type="NCBI Taxonomy" id="3077"/>
    <lineage>
        <taxon>Eukaryota</taxon>
        <taxon>Viridiplantae</taxon>
        <taxon>Chlorophyta</taxon>
        <taxon>core chlorophytes</taxon>
        <taxon>Trebouxiophyceae</taxon>
        <taxon>Chlorellales</taxon>
        <taxon>Chlorellaceae</taxon>
        <taxon>Chlorella clade</taxon>
        <taxon>Chlorella</taxon>
    </lineage>
</organism>
<dbReference type="CDD" id="cd12383">
    <property type="entry name" value="RRM_RBM42"/>
    <property type="match status" value="1"/>
</dbReference>
<feature type="region of interest" description="Disordered" evidence="3">
    <location>
        <begin position="327"/>
        <end position="378"/>
    </location>
</feature>
<protein>
    <recommendedName>
        <fullName evidence="4">RRM domain-containing protein</fullName>
    </recommendedName>
</protein>
<feature type="compositionally biased region" description="Pro residues" evidence="3">
    <location>
        <begin position="106"/>
        <end position="117"/>
    </location>
</feature>
<reference evidence="5" key="1">
    <citation type="journal article" date="2019" name="Plant J.">
        <title>Chlorella vulgaris genome assembly and annotation reveals the molecular basis for metabolic acclimation to high light conditions.</title>
        <authorList>
            <person name="Cecchin M."/>
            <person name="Marcolungo L."/>
            <person name="Rossato M."/>
            <person name="Girolomoni L."/>
            <person name="Cosentino E."/>
            <person name="Cuine S."/>
            <person name="Li-Beisson Y."/>
            <person name="Delledonne M."/>
            <person name="Ballottari M."/>
        </authorList>
    </citation>
    <scope>NUCLEOTIDE SEQUENCE</scope>
    <source>
        <strain evidence="5">211/11P</strain>
    </source>
</reference>
<dbReference type="SUPFAM" id="SSF54928">
    <property type="entry name" value="RNA-binding domain, RBD"/>
    <property type="match status" value="1"/>
</dbReference>
<dbReference type="PROSITE" id="PS50102">
    <property type="entry name" value="RRM"/>
    <property type="match status" value="1"/>
</dbReference>
<dbReference type="PANTHER" id="PTHR47640:SF11">
    <property type="entry name" value="RNA-BINDING PROTEIN 42"/>
    <property type="match status" value="1"/>
</dbReference>
<feature type="domain" description="RRM" evidence="4">
    <location>
        <begin position="249"/>
        <end position="327"/>
    </location>
</feature>
<evidence type="ECO:0000256" key="2">
    <source>
        <dbReference type="PROSITE-ProRule" id="PRU00176"/>
    </source>
</evidence>
<feature type="region of interest" description="Disordered" evidence="3">
    <location>
        <begin position="21"/>
        <end position="176"/>
    </location>
</feature>
<evidence type="ECO:0000256" key="3">
    <source>
        <dbReference type="SAM" id="MobiDB-lite"/>
    </source>
</evidence>
<feature type="compositionally biased region" description="Pro residues" evidence="3">
    <location>
        <begin position="36"/>
        <end position="73"/>
    </location>
</feature>
<dbReference type="OrthoDB" id="1749473at2759"/>
<proteinExistence type="predicted"/>
<feature type="compositionally biased region" description="Pro residues" evidence="3">
    <location>
        <begin position="88"/>
        <end position="99"/>
    </location>
</feature>
<feature type="compositionally biased region" description="Low complexity" evidence="3">
    <location>
        <begin position="141"/>
        <end position="153"/>
    </location>
</feature>
<feature type="compositionally biased region" description="Basic residues" evidence="3">
    <location>
        <begin position="368"/>
        <end position="378"/>
    </location>
</feature>
<feature type="compositionally biased region" description="Pro residues" evidence="3">
    <location>
        <begin position="127"/>
        <end position="140"/>
    </location>
</feature>
<dbReference type="Gene3D" id="3.30.70.330">
    <property type="match status" value="1"/>
</dbReference>
<comment type="caution">
    <text evidence="5">The sequence shown here is derived from an EMBL/GenBank/DDBJ whole genome shotgun (WGS) entry which is preliminary data.</text>
</comment>